<dbReference type="SUPFAM" id="SSF53448">
    <property type="entry name" value="Nucleotide-diphospho-sugar transferases"/>
    <property type="match status" value="1"/>
</dbReference>
<dbReference type="InterPro" id="IPR001173">
    <property type="entry name" value="Glyco_trans_2-like"/>
</dbReference>
<dbReference type="PANTHER" id="PTHR43685">
    <property type="entry name" value="GLYCOSYLTRANSFERASE"/>
    <property type="match status" value="1"/>
</dbReference>
<dbReference type="AlphaFoldDB" id="A0A1G2FMV4"/>
<reference evidence="2 3" key="1">
    <citation type="journal article" date="2016" name="Nat. Commun.">
        <title>Thousands of microbial genomes shed light on interconnected biogeochemical processes in an aquifer system.</title>
        <authorList>
            <person name="Anantharaman K."/>
            <person name="Brown C.T."/>
            <person name="Hug L.A."/>
            <person name="Sharon I."/>
            <person name="Castelle C.J."/>
            <person name="Probst A.J."/>
            <person name="Thomas B.C."/>
            <person name="Singh A."/>
            <person name="Wilkins M.J."/>
            <person name="Karaoz U."/>
            <person name="Brodie E.L."/>
            <person name="Williams K.H."/>
            <person name="Hubbard S.S."/>
            <person name="Banfield J.F."/>
        </authorList>
    </citation>
    <scope>NUCLEOTIDE SEQUENCE [LARGE SCALE GENOMIC DNA]</scope>
</reference>
<dbReference type="Gene3D" id="3.90.550.10">
    <property type="entry name" value="Spore Coat Polysaccharide Biosynthesis Protein SpsA, Chain A"/>
    <property type="match status" value="1"/>
</dbReference>
<evidence type="ECO:0000313" key="2">
    <source>
        <dbReference type="EMBL" id="OGZ38950.1"/>
    </source>
</evidence>
<dbReference type="InterPro" id="IPR050834">
    <property type="entry name" value="Glycosyltransf_2"/>
</dbReference>
<dbReference type="PANTHER" id="PTHR43685:SF3">
    <property type="entry name" value="SLR2126 PROTEIN"/>
    <property type="match status" value="1"/>
</dbReference>
<organism evidence="2 3">
    <name type="scientific">Candidatus Portnoybacteria bacterium RIFCSPLOWO2_01_FULL_43_11</name>
    <dbReference type="NCBI Taxonomy" id="1802000"/>
    <lineage>
        <taxon>Bacteria</taxon>
        <taxon>Candidatus Portnoyibacteriota</taxon>
    </lineage>
</organism>
<proteinExistence type="predicted"/>
<dbReference type="EMBL" id="MHNE01000006">
    <property type="protein sequence ID" value="OGZ38950.1"/>
    <property type="molecule type" value="Genomic_DNA"/>
</dbReference>
<evidence type="ECO:0000259" key="1">
    <source>
        <dbReference type="Pfam" id="PF00535"/>
    </source>
</evidence>
<dbReference type="Proteomes" id="UP000178787">
    <property type="component" value="Unassembled WGS sequence"/>
</dbReference>
<accession>A0A1G2FMV4</accession>
<sequence>MRLPLISINLLTYNGEKYIQPCLDSIFAQTYPNIEILIIDNHSADGTIDFLKRFQVPVSRFQVIFNQKNLGFSEGHNQGIRESGGEFVLCLNQDVVLDKDFIKNAVEVFERDDKIAAVQGKILRMPLNSGIIDTTGLVVLKNRRIIARGQGQIDKGQYENLKEVFGADGAAPVYRREALEDIKVNNEYFDESFFMYKEDVDLAWRLRLYGFKAVYEPKAAAWHWRSAGDSATVNYFGIIKERLKINKFAKYQSFKNQRLTQIKNEQTWLLLKHLPWFFPKEIVSWIYVILFERYTWQAIKDLFKQAPLAFKKRKIIMTRKRVGIKEMEKWFKYK</sequence>
<protein>
    <recommendedName>
        <fullName evidence="1">Glycosyltransferase 2-like domain-containing protein</fullName>
    </recommendedName>
</protein>
<name>A0A1G2FMV4_9BACT</name>
<feature type="domain" description="Glycosyltransferase 2-like" evidence="1">
    <location>
        <begin position="10"/>
        <end position="180"/>
    </location>
</feature>
<comment type="caution">
    <text evidence="2">The sequence shown here is derived from an EMBL/GenBank/DDBJ whole genome shotgun (WGS) entry which is preliminary data.</text>
</comment>
<dbReference type="InterPro" id="IPR029044">
    <property type="entry name" value="Nucleotide-diphossugar_trans"/>
</dbReference>
<evidence type="ECO:0000313" key="3">
    <source>
        <dbReference type="Proteomes" id="UP000178787"/>
    </source>
</evidence>
<dbReference type="Pfam" id="PF00535">
    <property type="entry name" value="Glycos_transf_2"/>
    <property type="match status" value="1"/>
</dbReference>
<dbReference type="CDD" id="cd04186">
    <property type="entry name" value="GT_2_like_c"/>
    <property type="match status" value="1"/>
</dbReference>
<gene>
    <name evidence="2" type="ORF">A3A94_01285</name>
</gene>
<dbReference type="STRING" id="1802000.A3A94_01285"/>